<proteinExistence type="predicted"/>
<organism evidence="2 3">
    <name type="scientific">Labeo rohita</name>
    <name type="common">Indian major carp</name>
    <name type="synonym">Cyprinus rohita</name>
    <dbReference type="NCBI Taxonomy" id="84645"/>
    <lineage>
        <taxon>Eukaryota</taxon>
        <taxon>Metazoa</taxon>
        <taxon>Chordata</taxon>
        <taxon>Craniata</taxon>
        <taxon>Vertebrata</taxon>
        <taxon>Euteleostomi</taxon>
        <taxon>Actinopterygii</taxon>
        <taxon>Neopterygii</taxon>
        <taxon>Teleostei</taxon>
        <taxon>Ostariophysi</taxon>
        <taxon>Cypriniformes</taxon>
        <taxon>Cyprinidae</taxon>
        <taxon>Labeoninae</taxon>
        <taxon>Labeonini</taxon>
        <taxon>Labeo</taxon>
    </lineage>
</organism>
<name>A0ABQ8LME9_LABRO</name>
<comment type="caution">
    <text evidence="2">The sequence shown here is derived from an EMBL/GenBank/DDBJ whole genome shotgun (WGS) entry which is preliminary data.</text>
</comment>
<evidence type="ECO:0000313" key="3">
    <source>
        <dbReference type="Proteomes" id="UP000830375"/>
    </source>
</evidence>
<feature type="compositionally biased region" description="Low complexity" evidence="1">
    <location>
        <begin position="27"/>
        <end position="41"/>
    </location>
</feature>
<feature type="compositionally biased region" description="Low complexity" evidence="1">
    <location>
        <begin position="1"/>
        <end position="14"/>
    </location>
</feature>
<gene>
    <name evidence="2" type="ORF">H4Q32_019156</name>
</gene>
<feature type="region of interest" description="Disordered" evidence="1">
    <location>
        <begin position="130"/>
        <end position="210"/>
    </location>
</feature>
<keyword evidence="3" id="KW-1185">Reference proteome</keyword>
<evidence type="ECO:0000313" key="2">
    <source>
        <dbReference type="EMBL" id="KAI2651132.1"/>
    </source>
</evidence>
<evidence type="ECO:0000256" key="1">
    <source>
        <dbReference type="SAM" id="MobiDB-lite"/>
    </source>
</evidence>
<reference evidence="2 3" key="1">
    <citation type="submission" date="2022-01" db="EMBL/GenBank/DDBJ databases">
        <title>A high-quality chromosome-level genome assembly of rohu carp, Labeo rohita.</title>
        <authorList>
            <person name="Arick M.A. II"/>
            <person name="Hsu C.-Y."/>
            <person name="Magbanua Z."/>
            <person name="Pechanova O."/>
            <person name="Grover C."/>
            <person name="Miller E."/>
            <person name="Thrash A."/>
            <person name="Ezzel L."/>
            <person name="Alam S."/>
            <person name="Benzie J."/>
            <person name="Hamilton M."/>
            <person name="Karsi A."/>
            <person name="Lawrence M.L."/>
            <person name="Peterson D.G."/>
        </authorList>
    </citation>
    <scope>NUCLEOTIDE SEQUENCE [LARGE SCALE GENOMIC DNA]</scope>
    <source>
        <strain evidence="3">BAU-BD-2019</strain>
        <tissue evidence="2">Blood</tissue>
    </source>
</reference>
<feature type="region of interest" description="Disordered" evidence="1">
    <location>
        <begin position="1"/>
        <end position="63"/>
    </location>
</feature>
<feature type="compositionally biased region" description="Basic and acidic residues" evidence="1">
    <location>
        <begin position="143"/>
        <end position="159"/>
    </location>
</feature>
<dbReference type="EMBL" id="JACTAM010000021">
    <property type="protein sequence ID" value="KAI2651132.1"/>
    <property type="molecule type" value="Genomic_DNA"/>
</dbReference>
<protein>
    <submittedName>
        <fullName evidence="2">Filamentous hemagglutinin</fullName>
    </submittedName>
</protein>
<accession>A0ABQ8LME9</accession>
<sequence>MSCLLSSSHSRNSHIPYQPLRPPAQPKVPLSSLKLLSSPQPRAAGRSIVQPTDHCTPKPAGRSAVKSTGHCTLKQATTKCPERSPTLIRLHSGHPFPPWCLRFRKTASHLRDTNHRPRLLIYRPERAPVPKSCPERNYVPELSPERDYVPELSPERDYVPELSPERAPVPKSSRERDSAPTSCPERAPAPTSRPERAPVPESSPERAPVT</sequence>
<dbReference type="Proteomes" id="UP000830375">
    <property type="component" value="Unassembled WGS sequence"/>
</dbReference>